<evidence type="ECO:0000313" key="3">
    <source>
        <dbReference type="Proteomes" id="UP000193067"/>
    </source>
</evidence>
<feature type="compositionally biased region" description="Polar residues" evidence="1">
    <location>
        <begin position="322"/>
        <end position="331"/>
    </location>
</feature>
<feature type="region of interest" description="Disordered" evidence="1">
    <location>
        <begin position="223"/>
        <end position="335"/>
    </location>
</feature>
<feature type="compositionally biased region" description="Low complexity" evidence="1">
    <location>
        <begin position="258"/>
        <end position="271"/>
    </location>
</feature>
<dbReference type="Proteomes" id="UP000193067">
    <property type="component" value="Unassembled WGS sequence"/>
</dbReference>
<dbReference type="OrthoDB" id="3249923at2759"/>
<dbReference type="STRING" id="1353009.A0A1Y2J5X7"/>
<proteinExistence type="predicted"/>
<evidence type="ECO:0000256" key="1">
    <source>
        <dbReference type="SAM" id="MobiDB-lite"/>
    </source>
</evidence>
<reference evidence="2 3" key="1">
    <citation type="journal article" date="2015" name="Biotechnol. Biofuels">
        <title>Enhanced degradation of softwood versus hardwood by the white-rot fungus Pycnoporus coccineus.</title>
        <authorList>
            <person name="Couturier M."/>
            <person name="Navarro D."/>
            <person name="Chevret D."/>
            <person name="Henrissat B."/>
            <person name="Piumi F."/>
            <person name="Ruiz-Duenas F.J."/>
            <person name="Martinez A.T."/>
            <person name="Grigoriev I.V."/>
            <person name="Riley R."/>
            <person name="Lipzen A."/>
            <person name="Berrin J.G."/>
            <person name="Master E.R."/>
            <person name="Rosso M.N."/>
        </authorList>
    </citation>
    <scope>NUCLEOTIDE SEQUENCE [LARGE SCALE GENOMIC DNA]</scope>
    <source>
        <strain evidence="2 3">BRFM310</strain>
    </source>
</reference>
<feature type="compositionally biased region" description="Basic and acidic residues" evidence="1">
    <location>
        <begin position="300"/>
        <end position="312"/>
    </location>
</feature>
<dbReference type="AlphaFoldDB" id="A0A1Y2J5X7"/>
<dbReference type="EMBL" id="KZ084086">
    <property type="protein sequence ID" value="OSD08809.1"/>
    <property type="molecule type" value="Genomic_DNA"/>
</dbReference>
<gene>
    <name evidence="2" type="ORF">PYCCODRAFT_1357242</name>
</gene>
<organism evidence="2 3">
    <name type="scientific">Trametes coccinea (strain BRFM310)</name>
    <name type="common">Pycnoporus coccineus</name>
    <dbReference type="NCBI Taxonomy" id="1353009"/>
    <lineage>
        <taxon>Eukaryota</taxon>
        <taxon>Fungi</taxon>
        <taxon>Dikarya</taxon>
        <taxon>Basidiomycota</taxon>
        <taxon>Agaricomycotina</taxon>
        <taxon>Agaricomycetes</taxon>
        <taxon>Polyporales</taxon>
        <taxon>Polyporaceae</taxon>
        <taxon>Trametes</taxon>
    </lineage>
</organism>
<name>A0A1Y2J5X7_TRAC3</name>
<sequence>MTHLIDIFRSDIAPRVRLPKAARKTAPNAQPYAAKAARKRSSDTEGLVRSLGKAARKLNISSEIDDNSVIELSDEDEDIDDLLNAFDALTLGLTRLRRKRRLPYLRRNLRRGFEDRCARAGVPTTIIENPDAPVKVVYRFYPRGDHRDETDDSGSEEECQEWVGTVTKWICPLCPLYDPFNNRAMLAHHLSRDHDEVKASWEQIHIRNKLRWRITLVLPHYDTQGPEDSTSDNSSLDSDTDQDVKPEGTDDDAEESTSRPGSPSSSANISAPPRPPLFLPDSDEEGFPASAIPQQEQVPEEIKPIVVRRESETPEPPKPLSFSVNTTQQPESRAPTAAVVSYRGSLPARYPSPPPPDDPMGPAARFPYLPQTDDENRARYSCRIGGPRIYDLLNELSLEEFGIMSWAVVDREEELFEMDDVRDEDKVMLALWNRWIMLNKTRFIFDQYDKGVRAFIDQYWQLIHRAAGWRALRAFLMMLQVHRYLTIAGVVQILKYYEGKTGMKFWYQEAQEEAS</sequence>
<keyword evidence="3" id="KW-1185">Reference proteome</keyword>
<accession>A0A1Y2J5X7</accession>
<evidence type="ECO:0000313" key="2">
    <source>
        <dbReference type="EMBL" id="OSD08809.1"/>
    </source>
</evidence>
<feature type="region of interest" description="Disordered" evidence="1">
    <location>
        <begin position="20"/>
        <end position="46"/>
    </location>
</feature>
<protein>
    <submittedName>
        <fullName evidence="2">Uncharacterized protein</fullName>
    </submittedName>
</protein>